<evidence type="ECO:0000313" key="5">
    <source>
        <dbReference type="Proteomes" id="UP000186400"/>
    </source>
</evidence>
<keyword evidence="5" id="KW-1185">Reference proteome</keyword>
<evidence type="ECO:0000256" key="1">
    <source>
        <dbReference type="ARBA" id="ARBA00008791"/>
    </source>
</evidence>
<dbReference type="PANTHER" id="PTHR46268:SF6">
    <property type="entry name" value="UNIVERSAL STRESS PROTEIN UP12"/>
    <property type="match status" value="1"/>
</dbReference>
<reference evidence="4 5" key="1">
    <citation type="submission" date="2017-01" db="EMBL/GenBank/DDBJ databases">
        <authorList>
            <person name="Mah S.A."/>
            <person name="Swanson W.J."/>
            <person name="Moy G.W."/>
            <person name="Vacquier V.D."/>
        </authorList>
    </citation>
    <scope>NUCLEOTIDE SEQUENCE [LARGE SCALE GENOMIC DNA]</scope>
    <source>
        <strain evidence="4 5">ASpG1</strain>
    </source>
</reference>
<evidence type="ECO:0000259" key="3">
    <source>
        <dbReference type="Pfam" id="PF00582"/>
    </source>
</evidence>
<feature type="compositionally biased region" description="Basic and acidic residues" evidence="2">
    <location>
        <begin position="299"/>
        <end position="312"/>
    </location>
</feature>
<dbReference type="Pfam" id="PF00582">
    <property type="entry name" value="Usp"/>
    <property type="match status" value="2"/>
</dbReference>
<gene>
    <name evidence="4" type="ORF">SAMN05920897_11718</name>
</gene>
<feature type="region of interest" description="Disordered" evidence="2">
    <location>
        <begin position="281"/>
        <end position="312"/>
    </location>
</feature>
<dbReference type="SUPFAM" id="SSF52402">
    <property type="entry name" value="Adenine nucleotide alpha hydrolases-like"/>
    <property type="match status" value="2"/>
</dbReference>
<dbReference type="InterPro" id="IPR006016">
    <property type="entry name" value="UspA"/>
</dbReference>
<dbReference type="CDD" id="cd00293">
    <property type="entry name" value="USP-like"/>
    <property type="match status" value="2"/>
</dbReference>
<organism evidence="4 5">
    <name type="scientific">Alkalispirochaeta americana</name>
    <dbReference type="NCBI Taxonomy" id="159291"/>
    <lineage>
        <taxon>Bacteria</taxon>
        <taxon>Pseudomonadati</taxon>
        <taxon>Spirochaetota</taxon>
        <taxon>Spirochaetia</taxon>
        <taxon>Spirochaetales</taxon>
        <taxon>Spirochaetaceae</taxon>
        <taxon>Alkalispirochaeta</taxon>
    </lineage>
</organism>
<evidence type="ECO:0000256" key="2">
    <source>
        <dbReference type="SAM" id="MobiDB-lite"/>
    </source>
</evidence>
<dbReference type="PANTHER" id="PTHR46268">
    <property type="entry name" value="STRESS RESPONSE PROTEIN NHAX"/>
    <property type="match status" value="1"/>
</dbReference>
<dbReference type="Gene3D" id="3.40.50.620">
    <property type="entry name" value="HUPs"/>
    <property type="match status" value="2"/>
</dbReference>
<evidence type="ECO:0000313" key="4">
    <source>
        <dbReference type="EMBL" id="SIQ87722.1"/>
    </source>
</evidence>
<dbReference type="AlphaFoldDB" id="A0A1N6WCH0"/>
<dbReference type="STRING" id="159291.SAMN05920897_11718"/>
<dbReference type="Proteomes" id="UP000186400">
    <property type="component" value="Unassembled WGS sequence"/>
</dbReference>
<name>A0A1N6WCH0_9SPIO</name>
<dbReference type="RefSeq" id="WP_076489592.1">
    <property type="nucleotide sequence ID" value="NZ_FTMS01000017.1"/>
</dbReference>
<dbReference type="InterPro" id="IPR014729">
    <property type="entry name" value="Rossmann-like_a/b/a_fold"/>
</dbReference>
<dbReference type="OrthoDB" id="9777884at2"/>
<sequence length="312" mass="34331">MFSTALIPVNFRESLPRLRGLISFLENFGTSRVILLHVASGHQRDRWQTSLEQLRDQLQDALESSGLACDVQVSGGSAPSEVCRVAREEPVDFIALPWKRKNWLQRTLVGSFSKDVIRLSDLPVFLYKEGIYSRRSESSREAFVVLYATALQRQDEYVLPLLSWPRLKVDRLVLVHAGPRAPDPVAEHHRDQDVSRRLGALARSCDIPGCLVDTRSVTGNARREILRIARHEGARLLVVGKSEKQGSLAEMVGSVAEAVAYNAGQSVLIAGQFIAGDLGTSAASAHQVDSGDPGQPGEPENRLTPKREEGHA</sequence>
<feature type="domain" description="UspA" evidence="3">
    <location>
        <begin position="184"/>
        <end position="269"/>
    </location>
</feature>
<feature type="domain" description="UspA" evidence="3">
    <location>
        <begin position="6"/>
        <end position="128"/>
    </location>
</feature>
<comment type="similarity">
    <text evidence="1">Belongs to the universal stress protein A family.</text>
</comment>
<accession>A0A1N6WCH0</accession>
<proteinExistence type="inferred from homology"/>
<dbReference type="EMBL" id="FTMS01000017">
    <property type="protein sequence ID" value="SIQ87722.1"/>
    <property type="molecule type" value="Genomic_DNA"/>
</dbReference>
<protein>
    <submittedName>
        <fullName evidence="4">Nucleotide-binding universal stress protein, UspA family</fullName>
    </submittedName>
</protein>